<dbReference type="InterPro" id="IPR024078">
    <property type="entry name" value="LmbE-like_dom_sf"/>
</dbReference>
<accession>A0A0H5DNF8</accession>
<dbReference type="RefSeq" id="WP_098037590.1">
    <property type="nucleotide sequence ID" value="NZ_CWGJ01000006.1"/>
</dbReference>
<dbReference type="EMBL" id="CWGJ01000006">
    <property type="protein sequence ID" value="CRX37732.1"/>
    <property type="molecule type" value="Genomic_DNA"/>
</dbReference>
<dbReference type="PANTHER" id="PTHR12993">
    <property type="entry name" value="N-ACETYLGLUCOSAMINYL-PHOSPHATIDYLINOSITOL DE-N-ACETYLASE-RELATED"/>
    <property type="match status" value="1"/>
</dbReference>
<dbReference type="SUPFAM" id="SSF102588">
    <property type="entry name" value="LmbE-like"/>
    <property type="match status" value="1"/>
</dbReference>
<keyword evidence="2" id="KW-1185">Reference proteome</keyword>
<protein>
    <submittedName>
        <fullName evidence="1">YpjG family protein</fullName>
    </submittedName>
</protein>
<dbReference type="InterPro" id="IPR003737">
    <property type="entry name" value="GlcNAc_PI_deacetylase-related"/>
</dbReference>
<name>A0A0H5DNF8_9BACT</name>
<organism evidence="1 2">
    <name type="scientific">Estrella lausannensis</name>
    <dbReference type="NCBI Taxonomy" id="483423"/>
    <lineage>
        <taxon>Bacteria</taxon>
        <taxon>Pseudomonadati</taxon>
        <taxon>Chlamydiota</taxon>
        <taxon>Chlamydiia</taxon>
        <taxon>Parachlamydiales</taxon>
        <taxon>Candidatus Criblamydiaceae</taxon>
        <taxon>Estrella</taxon>
    </lineage>
</organism>
<reference evidence="2" key="1">
    <citation type="submission" date="2015-06" db="EMBL/GenBank/DDBJ databases">
        <authorList>
            <person name="Bertelli C."/>
        </authorList>
    </citation>
    <scope>NUCLEOTIDE SEQUENCE [LARGE SCALE GENOMIC DNA]</scope>
    <source>
        <strain evidence="2">CRIB-30</strain>
    </source>
</reference>
<evidence type="ECO:0000313" key="1">
    <source>
        <dbReference type="EMBL" id="CRX37732.1"/>
    </source>
</evidence>
<dbReference type="OrthoDB" id="9778719at2"/>
<evidence type="ECO:0000313" key="2">
    <source>
        <dbReference type="Proteomes" id="UP000220251"/>
    </source>
</evidence>
<dbReference type="Proteomes" id="UP000220251">
    <property type="component" value="Unassembled WGS sequence"/>
</dbReference>
<dbReference type="Gene3D" id="3.40.50.10320">
    <property type="entry name" value="LmbE-like"/>
    <property type="match status" value="1"/>
</dbReference>
<dbReference type="AlphaFoldDB" id="A0A0H5DNF8"/>
<dbReference type="PANTHER" id="PTHR12993:SF30">
    <property type="entry name" value="N-ACETYL-ALPHA-D-GLUCOSAMINYL L-MALATE DEACETYLASE 1"/>
    <property type="match status" value="1"/>
</dbReference>
<gene>
    <name evidence="1" type="ORF">ELAC_0371</name>
</gene>
<dbReference type="GO" id="GO:0016811">
    <property type="term" value="F:hydrolase activity, acting on carbon-nitrogen (but not peptide) bonds, in linear amides"/>
    <property type="evidence" value="ECO:0007669"/>
    <property type="project" value="TreeGrafter"/>
</dbReference>
<sequence length="233" mass="25924">MAKKTNSFDVLAIGAHPDDVDFCMGGILAKMAAEGSAVAILDLTSGEKGTHGTPVLRRKEGEKAAQVIGAKRFFLDFKDGSIVDSPEGRKKIAGVIRDLKPKLVFAPVWKGVMSHPDHFACGQMARNAVRYARLEKMVPNKRKHQVDGILHYLFPYQENPDFLIDVTPYKDLWQEMMLCHASQMKTFDYVGWNMRSARKFGDMAGVEYAQGLIKGNPVIVDTPLIISRGTREV</sequence>
<proteinExistence type="predicted"/>
<dbReference type="Pfam" id="PF02585">
    <property type="entry name" value="PIG-L"/>
    <property type="match status" value="1"/>
</dbReference>